<organism evidence="5 6">
    <name type="scientific">Gongylonema pulchrum</name>
    <dbReference type="NCBI Taxonomy" id="637853"/>
    <lineage>
        <taxon>Eukaryota</taxon>
        <taxon>Metazoa</taxon>
        <taxon>Ecdysozoa</taxon>
        <taxon>Nematoda</taxon>
        <taxon>Chromadorea</taxon>
        <taxon>Rhabditida</taxon>
        <taxon>Spirurina</taxon>
        <taxon>Spiruromorpha</taxon>
        <taxon>Spiruroidea</taxon>
        <taxon>Gongylonematidae</taxon>
        <taxon>Gongylonema</taxon>
    </lineage>
</organism>
<evidence type="ECO:0000256" key="1">
    <source>
        <dbReference type="ARBA" id="ARBA00022723"/>
    </source>
</evidence>
<accession>A0A3P7NMH5</accession>
<dbReference type="PROSITE" id="PS51354">
    <property type="entry name" value="GLUTAREDOXIN_2"/>
    <property type="match status" value="1"/>
</dbReference>
<dbReference type="AlphaFoldDB" id="A0A3P7NMH5"/>
<keyword evidence="3" id="KW-0411">Iron-sulfur</keyword>
<evidence type="ECO:0000313" key="6">
    <source>
        <dbReference type="Proteomes" id="UP000271098"/>
    </source>
</evidence>
<proteinExistence type="predicted"/>
<dbReference type="Gene3D" id="3.40.30.10">
    <property type="entry name" value="Glutaredoxin"/>
    <property type="match status" value="3"/>
</dbReference>
<name>A0A3P7NMH5_9BILA</name>
<keyword evidence="1" id="KW-0479">Metal-binding</keyword>
<protein>
    <recommendedName>
        <fullName evidence="4">Glutaredoxin domain-containing protein</fullName>
    </recommendedName>
</protein>
<evidence type="ECO:0000256" key="3">
    <source>
        <dbReference type="ARBA" id="ARBA00023014"/>
    </source>
</evidence>
<dbReference type="PANTHER" id="PTHR10293">
    <property type="entry name" value="GLUTAREDOXIN FAMILY MEMBER"/>
    <property type="match status" value="1"/>
</dbReference>
<dbReference type="SUPFAM" id="SSF52833">
    <property type="entry name" value="Thioredoxin-like"/>
    <property type="match status" value="3"/>
</dbReference>
<dbReference type="Pfam" id="PF00462">
    <property type="entry name" value="Glutaredoxin"/>
    <property type="match status" value="2"/>
</dbReference>
<sequence length="234" mass="26612">MVHFSAKWSEACQQLNSFLVELKDELKCFDYGVVEADESPLITCAFSVDAAPTKDKEVDRLKGFDPGELKQKIMQHNFVEGVAAMTREAEDENEKEVLNSKLKALINRAPLMLFMKGTPDFPKCGFSNQMVNVLREVGANFVSFDVLENEEVEADPFYYRFSNQMVNVLREVGASFVSFDVLENEEVRQGLKKYSQWPTYPQLYLHGELIGGLDIVKECVKDADFCEKLPKVKV</sequence>
<dbReference type="GO" id="GO:0046872">
    <property type="term" value="F:metal ion binding"/>
    <property type="evidence" value="ECO:0007669"/>
    <property type="project" value="UniProtKB-KW"/>
</dbReference>
<evidence type="ECO:0000259" key="4">
    <source>
        <dbReference type="Pfam" id="PF00462"/>
    </source>
</evidence>
<gene>
    <name evidence="5" type="ORF">GPUH_LOCUS18555</name>
</gene>
<evidence type="ECO:0000256" key="2">
    <source>
        <dbReference type="ARBA" id="ARBA00023004"/>
    </source>
</evidence>
<dbReference type="EMBL" id="UYRT01086974">
    <property type="protein sequence ID" value="VDN32001.1"/>
    <property type="molecule type" value="Genomic_DNA"/>
</dbReference>
<dbReference type="GO" id="GO:0005634">
    <property type="term" value="C:nucleus"/>
    <property type="evidence" value="ECO:0007669"/>
    <property type="project" value="TreeGrafter"/>
</dbReference>
<keyword evidence="2" id="KW-0408">Iron</keyword>
<dbReference type="InterPro" id="IPR033658">
    <property type="entry name" value="GRX_PICOT-like"/>
</dbReference>
<dbReference type="PANTHER" id="PTHR10293:SF73">
    <property type="entry name" value="GLUTAREDOXIN-3"/>
    <property type="match status" value="1"/>
</dbReference>
<dbReference type="GO" id="GO:0051536">
    <property type="term" value="F:iron-sulfur cluster binding"/>
    <property type="evidence" value="ECO:0007669"/>
    <property type="project" value="UniProtKB-KW"/>
</dbReference>
<dbReference type="InterPro" id="IPR036249">
    <property type="entry name" value="Thioredoxin-like_sf"/>
</dbReference>
<feature type="domain" description="Glutaredoxin" evidence="4">
    <location>
        <begin position="112"/>
        <end position="153"/>
    </location>
</feature>
<keyword evidence="6" id="KW-1185">Reference proteome</keyword>
<dbReference type="InterPro" id="IPR004480">
    <property type="entry name" value="Monothiol_GRX-rel"/>
</dbReference>
<dbReference type="CDD" id="cd03028">
    <property type="entry name" value="GRX_PICOT_like"/>
    <property type="match status" value="1"/>
</dbReference>
<reference evidence="5 6" key="1">
    <citation type="submission" date="2018-11" db="EMBL/GenBank/DDBJ databases">
        <authorList>
            <consortium name="Pathogen Informatics"/>
        </authorList>
    </citation>
    <scope>NUCLEOTIDE SEQUENCE [LARGE SCALE GENOMIC DNA]</scope>
</reference>
<evidence type="ECO:0000313" key="5">
    <source>
        <dbReference type="EMBL" id="VDN32001.1"/>
    </source>
</evidence>
<dbReference type="Proteomes" id="UP000271098">
    <property type="component" value="Unassembled WGS sequence"/>
</dbReference>
<dbReference type="OrthoDB" id="415696at2759"/>
<feature type="domain" description="Glutaredoxin" evidence="4">
    <location>
        <begin position="158"/>
        <end position="210"/>
    </location>
</feature>
<dbReference type="GO" id="GO:0006879">
    <property type="term" value="P:intracellular iron ion homeostasis"/>
    <property type="evidence" value="ECO:0007669"/>
    <property type="project" value="TreeGrafter"/>
</dbReference>
<dbReference type="InterPro" id="IPR002109">
    <property type="entry name" value="Glutaredoxin"/>
</dbReference>
<dbReference type="GO" id="GO:0005829">
    <property type="term" value="C:cytosol"/>
    <property type="evidence" value="ECO:0007669"/>
    <property type="project" value="TreeGrafter"/>
</dbReference>